<accession>A0A1M6DDZ7</accession>
<dbReference type="PROSITE" id="PS50267">
    <property type="entry name" value="NA_NEUROTRAN_SYMP_3"/>
    <property type="match status" value="1"/>
</dbReference>
<dbReference type="GO" id="GO:0016020">
    <property type="term" value="C:membrane"/>
    <property type="evidence" value="ECO:0007669"/>
    <property type="project" value="UniProtKB-SubCell"/>
</dbReference>
<keyword evidence="6" id="KW-0769">Symport</keyword>
<dbReference type="Proteomes" id="UP000184050">
    <property type="component" value="Unassembled WGS sequence"/>
</dbReference>
<dbReference type="InterPro" id="IPR047218">
    <property type="entry name" value="YocR/YhdH-like"/>
</dbReference>
<dbReference type="EMBL" id="FQZE01000005">
    <property type="protein sequence ID" value="SHI71432.1"/>
    <property type="molecule type" value="Genomic_DNA"/>
</dbReference>
<feature type="transmembrane region" description="Helical" evidence="7">
    <location>
        <begin position="388"/>
        <end position="406"/>
    </location>
</feature>
<feature type="transmembrane region" description="Helical" evidence="7">
    <location>
        <begin position="149"/>
        <end position="167"/>
    </location>
</feature>
<dbReference type="SUPFAM" id="SSF161070">
    <property type="entry name" value="SNF-like"/>
    <property type="match status" value="1"/>
</dbReference>
<protein>
    <recommendedName>
        <fullName evidence="6">Transporter</fullName>
    </recommendedName>
</protein>
<comment type="subcellular location">
    <subcellularLocation>
        <location evidence="1">Membrane</location>
        <topology evidence="1">Multi-pass membrane protein</topology>
    </subcellularLocation>
</comment>
<dbReference type="GO" id="GO:0015293">
    <property type="term" value="F:symporter activity"/>
    <property type="evidence" value="ECO:0007669"/>
    <property type="project" value="UniProtKB-KW"/>
</dbReference>
<dbReference type="PROSITE" id="PS00610">
    <property type="entry name" value="NA_NEUROTRAN_SYMP_1"/>
    <property type="match status" value="1"/>
</dbReference>
<feature type="transmembrane region" description="Helical" evidence="7">
    <location>
        <begin position="427"/>
        <end position="451"/>
    </location>
</feature>
<evidence type="ECO:0000256" key="1">
    <source>
        <dbReference type="ARBA" id="ARBA00004141"/>
    </source>
</evidence>
<feature type="transmembrane region" description="Helical" evidence="7">
    <location>
        <begin position="255"/>
        <end position="281"/>
    </location>
</feature>
<gene>
    <name evidence="8" type="ORF">SAMN05444280_10514</name>
</gene>
<dbReference type="STRING" id="1168035.SAMN05444280_10514"/>
<reference evidence="8 9" key="1">
    <citation type="submission" date="2016-11" db="EMBL/GenBank/DDBJ databases">
        <authorList>
            <person name="Jaros S."/>
            <person name="Januszkiewicz K."/>
            <person name="Wedrychowicz H."/>
        </authorList>
    </citation>
    <scope>NUCLEOTIDE SEQUENCE [LARGE SCALE GENOMIC DNA]</scope>
    <source>
        <strain evidence="8 9">DSM 27063</strain>
    </source>
</reference>
<proteinExistence type="inferred from homology"/>
<evidence type="ECO:0000256" key="3">
    <source>
        <dbReference type="ARBA" id="ARBA00022692"/>
    </source>
</evidence>
<dbReference type="PANTHER" id="PTHR42948">
    <property type="entry name" value="TRANSPORTER"/>
    <property type="match status" value="1"/>
</dbReference>
<organism evidence="8 9">
    <name type="scientific">Tangfeifania diversioriginum</name>
    <dbReference type="NCBI Taxonomy" id="1168035"/>
    <lineage>
        <taxon>Bacteria</taxon>
        <taxon>Pseudomonadati</taxon>
        <taxon>Bacteroidota</taxon>
        <taxon>Bacteroidia</taxon>
        <taxon>Marinilabiliales</taxon>
        <taxon>Prolixibacteraceae</taxon>
        <taxon>Tangfeifania</taxon>
    </lineage>
</organism>
<evidence type="ECO:0000256" key="7">
    <source>
        <dbReference type="SAM" id="Phobius"/>
    </source>
</evidence>
<keyword evidence="9" id="KW-1185">Reference proteome</keyword>
<keyword evidence="5 7" id="KW-0472">Membrane</keyword>
<feature type="transmembrane region" description="Helical" evidence="7">
    <location>
        <begin position="44"/>
        <end position="68"/>
    </location>
</feature>
<evidence type="ECO:0000313" key="8">
    <source>
        <dbReference type="EMBL" id="SHI71432.1"/>
    </source>
</evidence>
<evidence type="ECO:0000256" key="4">
    <source>
        <dbReference type="ARBA" id="ARBA00022989"/>
    </source>
</evidence>
<keyword evidence="2 6" id="KW-0813">Transport</keyword>
<dbReference type="RefSeq" id="WP_073166131.1">
    <property type="nucleotide sequence ID" value="NZ_FQZE01000005.1"/>
</dbReference>
<keyword evidence="3 6" id="KW-0812">Transmembrane</keyword>
<evidence type="ECO:0000256" key="5">
    <source>
        <dbReference type="ARBA" id="ARBA00023136"/>
    </source>
</evidence>
<sequence>MADLPSNRDSFGSKFGVIAATAGSAIGLGNIWRFPYVAGENGGAAFIIMYLGFIVAIGIPVMLSEFTIGRSAQKNAFGSFRKLAPRRPWYLIGLMGVVAAFMILAFYTAVAGWTLEYIYQSVINGFASKSPEQLSGMYDSFIGGTWRPLLWFFVFMGLTAAIIMAGVQKGIEKYTKILMPVLLILLLALVIRSVTLPGAEKGIAFLFQPDFSKITPSTVLEALGQAFFSLSIGMGTLITYSSYIQKNDNLGTTAFSVAFADTFIAIMAGLAIFPAVFAFGIEPGSGEGLVYITLPNIFQQMPGGYFFSLMFFVLLGVAALTSTISVLEVIVAFFVEELNLKRKAATWLATSSVSVLGIMCVLSSSSMSDFTIFGFTVFGLMDFASANILLPLGGLFIVLFVAWFLGRDKVKIELSNNGSLKAGYIPLFMFIIKFIAPLAIAFIFLQGVGLINF</sequence>
<dbReference type="OrthoDB" id="9762833at2"/>
<feature type="transmembrane region" description="Helical" evidence="7">
    <location>
        <begin position="219"/>
        <end position="243"/>
    </location>
</feature>
<dbReference type="Pfam" id="PF00209">
    <property type="entry name" value="SNF"/>
    <property type="match status" value="2"/>
</dbReference>
<dbReference type="PANTHER" id="PTHR42948:SF1">
    <property type="entry name" value="TRANSPORTER"/>
    <property type="match status" value="1"/>
</dbReference>
<dbReference type="CDD" id="cd10336">
    <property type="entry name" value="SLC6sbd_Tyt1-Like"/>
    <property type="match status" value="1"/>
</dbReference>
<dbReference type="AlphaFoldDB" id="A0A1M6DDZ7"/>
<feature type="transmembrane region" description="Helical" evidence="7">
    <location>
        <begin position="179"/>
        <end position="199"/>
    </location>
</feature>
<dbReference type="InterPro" id="IPR037272">
    <property type="entry name" value="SNS_sf"/>
</dbReference>
<evidence type="ECO:0000256" key="6">
    <source>
        <dbReference type="RuleBase" id="RU003732"/>
    </source>
</evidence>
<dbReference type="NCBIfam" id="NF037979">
    <property type="entry name" value="Na_transp"/>
    <property type="match status" value="1"/>
</dbReference>
<dbReference type="PRINTS" id="PR00176">
    <property type="entry name" value="NANEUSMPORT"/>
</dbReference>
<keyword evidence="4 7" id="KW-1133">Transmembrane helix</keyword>
<feature type="transmembrane region" description="Helical" evidence="7">
    <location>
        <begin position="305"/>
        <end position="335"/>
    </location>
</feature>
<feature type="transmembrane region" description="Helical" evidence="7">
    <location>
        <begin position="89"/>
        <end position="110"/>
    </location>
</feature>
<evidence type="ECO:0000313" key="9">
    <source>
        <dbReference type="Proteomes" id="UP000184050"/>
    </source>
</evidence>
<evidence type="ECO:0000256" key="2">
    <source>
        <dbReference type="ARBA" id="ARBA00022448"/>
    </source>
</evidence>
<feature type="transmembrane region" description="Helical" evidence="7">
    <location>
        <begin position="347"/>
        <end position="368"/>
    </location>
</feature>
<feature type="transmembrane region" description="Helical" evidence="7">
    <location>
        <begin position="12"/>
        <end position="32"/>
    </location>
</feature>
<name>A0A1M6DDZ7_9BACT</name>
<dbReference type="InterPro" id="IPR000175">
    <property type="entry name" value="Na/ntran_symport"/>
</dbReference>
<comment type="similarity">
    <text evidence="6">Belongs to the sodium:neurotransmitter symporter (SNF) (TC 2.A.22) family.</text>
</comment>